<organism evidence="3 4">
    <name type="scientific">Marinigracilibium pacificum</name>
    <dbReference type="NCBI Taxonomy" id="2729599"/>
    <lineage>
        <taxon>Bacteria</taxon>
        <taxon>Pseudomonadati</taxon>
        <taxon>Bacteroidota</taxon>
        <taxon>Cytophagia</taxon>
        <taxon>Cytophagales</taxon>
        <taxon>Flammeovirgaceae</taxon>
        <taxon>Marinigracilibium</taxon>
    </lineage>
</organism>
<keyword evidence="4" id="KW-1185">Reference proteome</keyword>
<dbReference type="RefSeq" id="WP_169678064.1">
    <property type="nucleotide sequence ID" value="NZ_JABBNU010000002.1"/>
</dbReference>
<feature type="signal peptide" evidence="1">
    <location>
        <begin position="1"/>
        <end position="20"/>
    </location>
</feature>
<dbReference type="PANTHER" id="PTHR46825:SF9">
    <property type="entry name" value="BETA-LACTAMASE-RELATED DOMAIN-CONTAINING PROTEIN"/>
    <property type="match status" value="1"/>
</dbReference>
<dbReference type="Pfam" id="PF00144">
    <property type="entry name" value="Beta-lactamase"/>
    <property type="match status" value="1"/>
</dbReference>
<feature type="chain" id="PRO_5032948242" evidence="1">
    <location>
        <begin position="21"/>
        <end position="542"/>
    </location>
</feature>
<dbReference type="InterPro" id="IPR001466">
    <property type="entry name" value="Beta-lactam-related"/>
</dbReference>
<dbReference type="EMBL" id="JABBNU010000002">
    <property type="protein sequence ID" value="NMM47441.1"/>
    <property type="molecule type" value="Genomic_DNA"/>
</dbReference>
<comment type="caution">
    <text evidence="3">The sequence shown here is derived from an EMBL/GenBank/DDBJ whole genome shotgun (WGS) entry which is preliminary data.</text>
</comment>
<feature type="domain" description="Beta-lactamase-related" evidence="2">
    <location>
        <begin position="42"/>
        <end position="345"/>
    </location>
</feature>
<dbReference type="PANTHER" id="PTHR46825">
    <property type="entry name" value="D-ALANYL-D-ALANINE-CARBOXYPEPTIDASE/ENDOPEPTIDASE AMPH"/>
    <property type="match status" value="1"/>
</dbReference>
<accession>A0A848IW22</accession>
<gene>
    <name evidence="3" type="ORF">HH304_03455</name>
</gene>
<dbReference type="SUPFAM" id="SSF56601">
    <property type="entry name" value="beta-lactamase/transpeptidase-like"/>
    <property type="match status" value="1"/>
</dbReference>
<evidence type="ECO:0000259" key="2">
    <source>
        <dbReference type="Pfam" id="PF00144"/>
    </source>
</evidence>
<evidence type="ECO:0000313" key="3">
    <source>
        <dbReference type="EMBL" id="NMM47441.1"/>
    </source>
</evidence>
<name>A0A848IW22_9BACT</name>
<protein>
    <submittedName>
        <fullName evidence="3">Beta-lactamase family protein</fullName>
    </submittedName>
</protein>
<evidence type="ECO:0000313" key="4">
    <source>
        <dbReference type="Proteomes" id="UP000559010"/>
    </source>
</evidence>
<evidence type="ECO:0000256" key="1">
    <source>
        <dbReference type="SAM" id="SignalP"/>
    </source>
</evidence>
<reference evidence="3 4" key="1">
    <citation type="submission" date="2020-04" db="EMBL/GenBank/DDBJ databases">
        <title>Flammeovirgaceae bacterium KN852 isolated from deep sea.</title>
        <authorList>
            <person name="Zhang D.-C."/>
        </authorList>
    </citation>
    <scope>NUCLEOTIDE SEQUENCE [LARGE SCALE GENOMIC DNA]</scope>
    <source>
        <strain evidence="3 4">KN852</strain>
    </source>
</reference>
<dbReference type="AlphaFoldDB" id="A0A848IW22"/>
<proteinExistence type="predicted"/>
<sequence>MKKQLLITALLIVFSGQFLSGQTLHLDSLVSKIDALVPKQVNDTTPGLVVGISHNGKLIFSKGYGMANLAYKIPNDPKMVYNIGSVSKQFIGYAFAMLHVNGELNLDDPVSKYLNDWPEFDEKVTLKHVLTHTSGYREAYTISNLAGREIGIDRLSQEECLNVVRRQPALEFTPGSRHTYNSTGYVILAKVLENVTNTPADVWVEENILKPLNMNDTQIESYVGELINNSAESYSYIYNKGYLNHHSNRAIFGAADIYTNLEDLTKWINNYKTAEIGGPQVKELFFKSFILNDGNDSEYALGIRNSTYRGIKQIYHTGGHEAFSTQASYFPDYDLGIITISNFGGQGMVDVWEIADIILSDHLKDVNETSTVKNGKNNEKFAGLYLSSSKNRTIEFKESEGKLSTYNNDPLIPIDDNSYTLKGWSGKFNFQTTDNKTSLEINNMGVTTYQKVDPWSPKLQDLPEFEGKFWSDEIESSYSLEIKDDQLTVTHRWLEEVRLSPVTQDIFKSGGIYVQFIRNDKNEVSGLMVHTPRTINVYFEKL</sequence>
<dbReference type="Gene3D" id="3.40.710.10">
    <property type="entry name" value="DD-peptidase/beta-lactamase superfamily"/>
    <property type="match status" value="1"/>
</dbReference>
<dbReference type="Proteomes" id="UP000559010">
    <property type="component" value="Unassembled WGS sequence"/>
</dbReference>
<keyword evidence="1" id="KW-0732">Signal</keyword>
<dbReference type="InterPro" id="IPR050491">
    <property type="entry name" value="AmpC-like"/>
</dbReference>
<dbReference type="InterPro" id="IPR012338">
    <property type="entry name" value="Beta-lactam/transpept-like"/>
</dbReference>